<sequence length="463" mass="49603">MRLLLTSLAAALLAGCATSTPPLPPHILSTYVVLGEQGVPTARVITDAPACPTLEADGRALPMQVRAAPATIPLRPTASAPEDSKPSAFPVLTCEAPLPAGTRSATVAGVALPAPRMEARRIVVIGDTGCRLKKADHAWQPCNDPEQAPFADVSAAAARWQPDLVVHVGDYHYRENPCPDGNAGCAGSPWGYGWDAWREDFFRPAEPLLRAAPWVVVRGNHETCVRAGQGWWRFLDPRPLLQGRDCNAPADDATGDYSDPYAVPLGGDAQLLVLDTAATSWRGLKPGDTGYARYRDAYAKTDALSQRAAWNLLTNHQPILGFGAGLDKASQSYLQLGDLGLQQAFGAANPMLLPPRVQALLSGHVHLWEQVSFKTDHPSQFVTGFSGTLEDVVPLPDDVSAVQPAPGAVIHQFSAWQGGFGFMTMERTAADTWAIAVHDRHGVVRNRCSLQGRQSSCVLARVE</sequence>
<feature type="domain" description="Calcineurin-like phosphoesterase" evidence="2">
    <location>
        <begin position="121"/>
        <end position="366"/>
    </location>
</feature>
<dbReference type="PROSITE" id="PS51257">
    <property type="entry name" value="PROKAR_LIPOPROTEIN"/>
    <property type="match status" value="1"/>
</dbReference>
<proteinExistence type="predicted"/>
<reference evidence="4" key="2">
    <citation type="submission" date="2019-07" db="EMBL/GenBank/DDBJ databases">
        <authorList>
            <person name="Whitman W."/>
            <person name="Huntemann M."/>
            <person name="Clum A."/>
            <person name="Pillay M."/>
            <person name="Palaniappan K."/>
            <person name="Varghese N."/>
            <person name="Mikhailova N."/>
            <person name="Stamatis D."/>
            <person name="Reddy T."/>
            <person name="Daum C."/>
            <person name="Shapiro N."/>
            <person name="Ivanova N."/>
            <person name="Kyrpides N."/>
            <person name="Woyke T."/>
        </authorList>
    </citation>
    <scope>NUCLEOTIDE SEQUENCE</scope>
    <source>
        <strain evidence="4">CGMCC 1.10685</strain>
    </source>
</reference>
<name>A0A562PX08_9BURK</name>
<evidence type="ECO:0000313" key="6">
    <source>
        <dbReference type="Proteomes" id="UP000437862"/>
    </source>
</evidence>
<dbReference type="RefSeq" id="WP_145874711.1">
    <property type="nucleotide sequence ID" value="NZ_CP046904.1"/>
</dbReference>
<dbReference type="OrthoDB" id="9763403at2"/>
<reference evidence="3 6" key="3">
    <citation type="submission" date="2019-12" db="EMBL/GenBank/DDBJ databases">
        <title>Draft Genome Sequences of Six Type Strains of the Genus Massilia.</title>
        <authorList>
            <person name="Miess H."/>
            <person name="Frediansyah A."/>
            <person name="Goeker M."/>
            <person name="Gross H."/>
        </authorList>
    </citation>
    <scope>NUCLEOTIDE SEQUENCE [LARGE SCALE GENOMIC DNA]</scope>
    <source>
        <strain evidence="3 6">DSM 26639</strain>
    </source>
</reference>
<dbReference type="SUPFAM" id="SSF56300">
    <property type="entry name" value="Metallo-dependent phosphatases"/>
    <property type="match status" value="1"/>
</dbReference>
<dbReference type="EMBL" id="CP046904">
    <property type="protein sequence ID" value="QGZ39982.1"/>
    <property type="molecule type" value="Genomic_DNA"/>
</dbReference>
<evidence type="ECO:0000313" key="4">
    <source>
        <dbReference type="EMBL" id="TWI48923.1"/>
    </source>
</evidence>
<dbReference type="GO" id="GO:0016787">
    <property type="term" value="F:hydrolase activity"/>
    <property type="evidence" value="ECO:0007669"/>
    <property type="project" value="InterPro"/>
</dbReference>
<accession>A0A562PX08</accession>
<feature type="signal peptide" evidence="1">
    <location>
        <begin position="1"/>
        <end position="19"/>
    </location>
</feature>
<evidence type="ECO:0000313" key="5">
    <source>
        <dbReference type="Proteomes" id="UP000315112"/>
    </source>
</evidence>
<organism evidence="4 5">
    <name type="scientific">Pseudoduganella flava</name>
    <dbReference type="NCBI Taxonomy" id="871742"/>
    <lineage>
        <taxon>Bacteria</taxon>
        <taxon>Pseudomonadati</taxon>
        <taxon>Pseudomonadota</taxon>
        <taxon>Betaproteobacteria</taxon>
        <taxon>Burkholderiales</taxon>
        <taxon>Oxalobacteraceae</taxon>
        <taxon>Telluria group</taxon>
        <taxon>Pseudoduganella</taxon>
    </lineage>
</organism>
<gene>
    <name evidence="3" type="ORF">GO485_13585</name>
    <name evidence="4" type="ORF">IP92_02317</name>
</gene>
<feature type="chain" id="PRO_5044618025" evidence="1">
    <location>
        <begin position="20"/>
        <end position="463"/>
    </location>
</feature>
<evidence type="ECO:0000259" key="2">
    <source>
        <dbReference type="Pfam" id="PF00149"/>
    </source>
</evidence>
<dbReference type="Proteomes" id="UP000315112">
    <property type="component" value="Unassembled WGS sequence"/>
</dbReference>
<protein>
    <submittedName>
        <fullName evidence="4">Calcineurin-like phosphoesterase family protein</fullName>
    </submittedName>
    <submittedName>
        <fullName evidence="3">Metallophosphoesterase</fullName>
    </submittedName>
</protein>
<reference evidence="4 5" key="1">
    <citation type="journal article" date="2015" name="Stand. Genomic Sci.">
        <title>Genomic Encyclopedia of Bacterial and Archaeal Type Strains, Phase III: the genomes of soil and plant-associated and newly described type strains.</title>
        <authorList>
            <person name="Whitman W.B."/>
            <person name="Woyke T."/>
            <person name="Klenk H.P."/>
            <person name="Zhou Y."/>
            <person name="Lilburn T.G."/>
            <person name="Beck B.J."/>
            <person name="De Vos P."/>
            <person name="Vandamme P."/>
            <person name="Eisen J.A."/>
            <person name="Garrity G."/>
            <person name="Hugenholtz P."/>
            <person name="Kyrpides N.C."/>
        </authorList>
    </citation>
    <scope>NUCLEOTIDE SEQUENCE [LARGE SCALE GENOMIC DNA]</scope>
    <source>
        <strain evidence="4 5">CGMCC 1.10685</strain>
    </source>
</reference>
<dbReference type="AlphaFoldDB" id="A0A562PX08"/>
<dbReference type="Proteomes" id="UP000437862">
    <property type="component" value="Chromosome"/>
</dbReference>
<dbReference type="Pfam" id="PF00149">
    <property type="entry name" value="Metallophos"/>
    <property type="match status" value="1"/>
</dbReference>
<evidence type="ECO:0000256" key="1">
    <source>
        <dbReference type="SAM" id="SignalP"/>
    </source>
</evidence>
<dbReference type="InterPro" id="IPR004843">
    <property type="entry name" value="Calcineurin-like_PHP"/>
</dbReference>
<dbReference type="EMBL" id="VLKW01000003">
    <property type="protein sequence ID" value="TWI48923.1"/>
    <property type="molecule type" value="Genomic_DNA"/>
</dbReference>
<dbReference type="Gene3D" id="3.60.21.10">
    <property type="match status" value="1"/>
</dbReference>
<keyword evidence="1" id="KW-0732">Signal</keyword>
<dbReference type="InterPro" id="IPR029052">
    <property type="entry name" value="Metallo-depent_PP-like"/>
</dbReference>
<evidence type="ECO:0000313" key="3">
    <source>
        <dbReference type="EMBL" id="QGZ39982.1"/>
    </source>
</evidence>
<keyword evidence="6" id="KW-1185">Reference proteome</keyword>